<dbReference type="EMBL" id="PEWY01000106">
    <property type="protein sequence ID" value="PIU36890.1"/>
    <property type="molecule type" value="Genomic_DNA"/>
</dbReference>
<proteinExistence type="predicted"/>
<comment type="caution">
    <text evidence="1">The sequence shown here is derived from an EMBL/GenBank/DDBJ whole genome shotgun (WGS) entry which is preliminary data.</text>
</comment>
<organism evidence="1 2">
    <name type="scientific">Candidatus Roizmanbacteria bacterium CG07_land_8_20_14_0_80_34_15</name>
    <dbReference type="NCBI Taxonomy" id="1974849"/>
    <lineage>
        <taxon>Bacteria</taxon>
        <taxon>Candidatus Roizmaniibacteriota</taxon>
    </lineage>
</organism>
<gene>
    <name evidence="1" type="ORF">COT02_03650</name>
</gene>
<accession>A0A2M6YTN3</accession>
<name>A0A2M6YTN3_9BACT</name>
<dbReference type="Proteomes" id="UP000230184">
    <property type="component" value="Unassembled WGS sequence"/>
</dbReference>
<feature type="non-terminal residue" evidence="1">
    <location>
        <position position="1"/>
    </location>
</feature>
<evidence type="ECO:0000313" key="1">
    <source>
        <dbReference type="EMBL" id="PIU36890.1"/>
    </source>
</evidence>
<reference evidence="2" key="1">
    <citation type="submission" date="2017-09" db="EMBL/GenBank/DDBJ databases">
        <title>Depth-based differentiation of microbial function through sediment-hosted aquifers and enrichment of novel symbionts in the deep terrestrial subsurface.</title>
        <authorList>
            <person name="Probst A.J."/>
            <person name="Ladd B."/>
            <person name="Jarett J.K."/>
            <person name="Geller-Mcgrath D.E."/>
            <person name="Sieber C.M.K."/>
            <person name="Emerson J.B."/>
            <person name="Anantharaman K."/>
            <person name="Thomas B.C."/>
            <person name="Malmstrom R."/>
            <person name="Stieglmeier M."/>
            <person name="Klingl A."/>
            <person name="Woyke T."/>
            <person name="Ryan C.M."/>
            <person name="Banfield J.F."/>
        </authorList>
    </citation>
    <scope>NUCLEOTIDE SEQUENCE [LARGE SCALE GENOMIC DNA]</scope>
</reference>
<dbReference type="AlphaFoldDB" id="A0A2M6YTN3"/>
<evidence type="ECO:0000313" key="2">
    <source>
        <dbReference type="Proteomes" id="UP000230184"/>
    </source>
</evidence>
<protein>
    <submittedName>
        <fullName evidence="1">Uncharacterized protein</fullName>
    </submittedName>
</protein>
<sequence>IFDEVSALGVGRFYCRTEKMSPPKASSADILGRIEALSNSKSEPSIEMSLPMGVSLPVNMEETKHVIIFANGEMALVEPRLNEARSYQDFFATTNSGSDNFMLSVMNSNKPVASLKMNASYGYSVIDPIDSDENEKLVLNALDQAKETAPLIKKQQEERKKRFQKSALNILQDKGEEKI</sequence>